<organism evidence="1 2">
    <name type="scientific">Scomber scombrus</name>
    <name type="common">Atlantic mackerel</name>
    <name type="synonym">Scomber vernalis</name>
    <dbReference type="NCBI Taxonomy" id="13677"/>
    <lineage>
        <taxon>Eukaryota</taxon>
        <taxon>Metazoa</taxon>
        <taxon>Chordata</taxon>
        <taxon>Craniata</taxon>
        <taxon>Vertebrata</taxon>
        <taxon>Euteleostomi</taxon>
        <taxon>Actinopterygii</taxon>
        <taxon>Neopterygii</taxon>
        <taxon>Teleostei</taxon>
        <taxon>Neoteleostei</taxon>
        <taxon>Acanthomorphata</taxon>
        <taxon>Pelagiaria</taxon>
        <taxon>Scombriformes</taxon>
        <taxon>Scombridae</taxon>
        <taxon>Scomber</taxon>
    </lineage>
</organism>
<reference evidence="1 2" key="1">
    <citation type="submission" date="2024-01" db="EMBL/GenBank/DDBJ databases">
        <authorList>
            <person name="Alioto T."/>
            <person name="Alioto T."/>
            <person name="Gomez Garrido J."/>
        </authorList>
    </citation>
    <scope>NUCLEOTIDE SEQUENCE [LARGE SCALE GENOMIC DNA]</scope>
</reference>
<gene>
    <name evidence="1" type="ORF">FSCOSCO3_A034511</name>
</gene>
<sequence length="64" mass="7420">MPRQRIRVLEMDVIKRAEEQTGLARWSSLSLPSMIGNWMAGYCRLQMRDIYTDVSDVADTLTEN</sequence>
<accession>A0AAV1N1X0</accession>
<proteinExistence type="predicted"/>
<evidence type="ECO:0000313" key="1">
    <source>
        <dbReference type="EMBL" id="CAK6952606.1"/>
    </source>
</evidence>
<comment type="caution">
    <text evidence="1">The sequence shown here is derived from an EMBL/GenBank/DDBJ whole genome shotgun (WGS) entry which is preliminary data.</text>
</comment>
<evidence type="ECO:0000313" key="2">
    <source>
        <dbReference type="Proteomes" id="UP001314229"/>
    </source>
</evidence>
<dbReference type="AlphaFoldDB" id="A0AAV1N1X0"/>
<dbReference type="EMBL" id="CAWUFR010000010">
    <property type="protein sequence ID" value="CAK6952606.1"/>
    <property type="molecule type" value="Genomic_DNA"/>
</dbReference>
<dbReference type="Proteomes" id="UP001314229">
    <property type="component" value="Unassembled WGS sequence"/>
</dbReference>
<name>A0AAV1N1X0_SCOSC</name>
<protein>
    <submittedName>
        <fullName evidence="1">Uncharacterized protein</fullName>
    </submittedName>
</protein>
<keyword evidence="2" id="KW-1185">Reference proteome</keyword>